<sequence length="55" mass="5804">MAALISIAMCGEPVDQAVCGAAFDILENRVWTVLLAVFLSVLCAKCAFRGLEGSE</sequence>
<gene>
    <name evidence="1" type="ORF">MM59RIKEN_24340</name>
</gene>
<accession>A0A810QEU8</accession>
<keyword evidence="2" id="KW-1185">Reference proteome</keyword>
<dbReference type="AlphaFoldDB" id="A0A810QEU8"/>
<name>A0A810QEU8_9FIRM</name>
<reference evidence="1" key="1">
    <citation type="submission" date="2020-09" db="EMBL/GenBank/DDBJ databases">
        <title>New species isolated from human feces.</title>
        <authorList>
            <person name="Kitahara M."/>
            <person name="Shigeno Y."/>
            <person name="Shime M."/>
            <person name="Matsumoto Y."/>
            <person name="Nakamura S."/>
            <person name="Motooka D."/>
            <person name="Fukuoka S."/>
            <person name="Nishikawa H."/>
            <person name="Benno Y."/>
        </authorList>
    </citation>
    <scope>NUCLEOTIDE SEQUENCE</scope>
    <source>
        <strain evidence="1">MM59</strain>
    </source>
</reference>
<evidence type="ECO:0000313" key="1">
    <source>
        <dbReference type="EMBL" id="BCK85115.1"/>
    </source>
</evidence>
<organism evidence="1 2">
    <name type="scientific">Pusillibacter faecalis</name>
    <dbReference type="NCBI Taxonomy" id="2714358"/>
    <lineage>
        <taxon>Bacteria</taxon>
        <taxon>Bacillati</taxon>
        <taxon>Bacillota</taxon>
        <taxon>Clostridia</taxon>
        <taxon>Eubacteriales</taxon>
        <taxon>Oscillospiraceae</taxon>
        <taxon>Pusillibacter</taxon>
    </lineage>
</organism>
<dbReference type="Proteomes" id="UP000679848">
    <property type="component" value="Chromosome"/>
</dbReference>
<evidence type="ECO:0000313" key="2">
    <source>
        <dbReference type="Proteomes" id="UP000679848"/>
    </source>
</evidence>
<dbReference type="KEGG" id="pfaa:MM59RIKEN_24340"/>
<protein>
    <submittedName>
        <fullName evidence="1">Uncharacterized protein</fullName>
    </submittedName>
</protein>
<proteinExistence type="predicted"/>
<dbReference type="RefSeq" id="WP_187032666.1">
    <property type="nucleotide sequence ID" value="NZ_AP023420.1"/>
</dbReference>
<dbReference type="EMBL" id="AP023420">
    <property type="protein sequence ID" value="BCK85115.1"/>
    <property type="molecule type" value="Genomic_DNA"/>
</dbReference>